<dbReference type="RefSeq" id="WP_369894814.1">
    <property type="nucleotide sequence ID" value="NZ_JBGFFX010000001.1"/>
</dbReference>
<dbReference type="EMBL" id="JBGFFX010000001">
    <property type="protein sequence ID" value="MEY8769523.1"/>
    <property type="molecule type" value="Genomic_DNA"/>
</dbReference>
<dbReference type="SUPFAM" id="SSF75304">
    <property type="entry name" value="Amidase signature (AS) enzymes"/>
    <property type="match status" value="1"/>
</dbReference>
<dbReference type="Gene3D" id="3.90.1300.10">
    <property type="entry name" value="Amidase signature (AS) domain"/>
    <property type="match status" value="1"/>
</dbReference>
<evidence type="ECO:0008006" key="3">
    <source>
        <dbReference type="Google" id="ProtNLM"/>
    </source>
</evidence>
<protein>
    <recommendedName>
        <fullName evidence="3">Amidase domain-containing protein</fullName>
    </recommendedName>
</protein>
<gene>
    <name evidence="1" type="ORF">AB6T85_03585</name>
</gene>
<accession>A0ABV4E3N9</accession>
<keyword evidence="2" id="KW-1185">Reference proteome</keyword>
<reference evidence="1 2" key="1">
    <citation type="submission" date="2024-07" db="EMBL/GenBank/DDBJ databases">
        <authorList>
            <person name="Hebao G."/>
        </authorList>
    </citation>
    <scope>NUCLEOTIDE SEQUENCE [LARGE SCALE GENOMIC DNA]</scope>
    <source>
        <strain evidence="1 2">ACCC 02193</strain>
    </source>
</reference>
<dbReference type="Proteomes" id="UP001565243">
    <property type="component" value="Unassembled WGS sequence"/>
</dbReference>
<evidence type="ECO:0000313" key="1">
    <source>
        <dbReference type="EMBL" id="MEY8769523.1"/>
    </source>
</evidence>
<organism evidence="1 2">
    <name type="scientific">Erwinia aeris</name>
    <dbReference type="NCBI Taxonomy" id="3239803"/>
    <lineage>
        <taxon>Bacteria</taxon>
        <taxon>Pseudomonadati</taxon>
        <taxon>Pseudomonadota</taxon>
        <taxon>Gammaproteobacteria</taxon>
        <taxon>Enterobacterales</taxon>
        <taxon>Erwiniaceae</taxon>
        <taxon>Erwinia</taxon>
    </lineage>
</organism>
<evidence type="ECO:0000313" key="2">
    <source>
        <dbReference type="Proteomes" id="UP001565243"/>
    </source>
</evidence>
<name>A0ABV4E3N9_9GAMM</name>
<sequence>MSVPLGFSPANHLPIGMQFLAGFNQEPVLLQLAGQLERACPWRDRKPAVWAGH</sequence>
<proteinExistence type="predicted"/>
<dbReference type="InterPro" id="IPR036928">
    <property type="entry name" value="AS_sf"/>
</dbReference>
<comment type="caution">
    <text evidence="1">The sequence shown here is derived from an EMBL/GenBank/DDBJ whole genome shotgun (WGS) entry which is preliminary data.</text>
</comment>